<dbReference type="EMBL" id="KE346040">
    <property type="protein sequence ID" value="EXC25069.1"/>
    <property type="molecule type" value="Genomic_DNA"/>
</dbReference>
<feature type="chain" id="PRO_5004929287" description="mannan endo-1,4-beta-mannosidase" evidence="8">
    <location>
        <begin position="22"/>
        <end position="420"/>
    </location>
</feature>
<dbReference type="FunFam" id="3.20.20.80:FF:000012">
    <property type="entry name" value="Mannan endo-1,4-beta-mannosidase 6"/>
    <property type="match status" value="1"/>
</dbReference>
<protein>
    <recommendedName>
        <fullName evidence="4">mannan endo-1,4-beta-mannosidase</fullName>
        <ecNumber evidence="4">3.2.1.78</ecNumber>
    </recommendedName>
</protein>
<comment type="subcellular location">
    <subcellularLocation>
        <location evidence="2">Secreted</location>
    </subcellularLocation>
</comment>
<keyword evidence="8" id="KW-0732">Signal</keyword>
<dbReference type="STRING" id="981085.W9ST09"/>
<reference evidence="11" key="1">
    <citation type="submission" date="2013-01" db="EMBL/GenBank/DDBJ databases">
        <title>Draft Genome Sequence of a Mulberry Tree, Morus notabilis C.K. Schneid.</title>
        <authorList>
            <person name="He N."/>
            <person name="Zhao S."/>
        </authorList>
    </citation>
    <scope>NUCLEOTIDE SEQUENCE</scope>
</reference>
<evidence type="ECO:0000256" key="7">
    <source>
        <dbReference type="ARBA" id="ARBA00023295"/>
    </source>
</evidence>
<evidence type="ECO:0000256" key="3">
    <source>
        <dbReference type="ARBA" id="ARBA00005641"/>
    </source>
</evidence>
<keyword evidence="5" id="KW-0964">Secreted</keyword>
<proteinExistence type="inferred from homology"/>
<evidence type="ECO:0000259" key="9">
    <source>
        <dbReference type="Pfam" id="PF26410"/>
    </source>
</evidence>
<evidence type="ECO:0000256" key="2">
    <source>
        <dbReference type="ARBA" id="ARBA00004613"/>
    </source>
</evidence>
<keyword evidence="11" id="KW-1185">Reference proteome</keyword>
<dbReference type="OrthoDB" id="406631at2759"/>
<evidence type="ECO:0000256" key="8">
    <source>
        <dbReference type="SAM" id="SignalP"/>
    </source>
</evidence>
<comment type="catalytic activity">
    <reaction evidence="1">
        <text>Random hydrolysis of (1-&gt;4)-beta-D-mannosidic linkages in mannans, galactomannans and glucomannans.</text>
        <dbReference type="EC" id="3.2.1.78"/>
    </reaction>
</comment>
<evidence type="ECO:0000313" key="11">
    <source>
        <dbReference type="Proteomes" id="UP000030645"/>
    </source>
</evidence>
<dbReference type="InterPro" id="IPR045053">
    <property type="entry name" value="MAN-like"/>
</dbReference>
<organism evidence="10 11">
    <name type="scientific">Morus notabilis</name>
    <dbReference type="NCBI Taxonomy" id="981085"/>
    <lineage>
        <taxon>Eukaryota</taxon>
        <taxon>Viridiplantae</taxon>
        <taxon>Streptophyta</taxon>
        <taxon>Embryophyta</taxon>
        <taxon>Tracheophyta</taxon>
        <taxon>Spermatophyta</taxon>
        <taxon>Magnoliopsida</taxon>
        <taxon>eudicotyledons</taxon>
        <taxon>Gunneridae</taxon>
        <taxon>Pentapetalae</taxon>
        <taxon>rosids</taxon>
        <taxon>fabids</taxon>
        <taxon>Rosales</taxon>
        <taxon>Moraceae</taxon>
        <taxon>Moreae</taxon>
        <taxon>Morus</taxon>
    </lineage>
</organism>
<dbReference type="Proteomes" id="UP000030645">
    <property type="component" value="Unassembled WGS sequence"/>
</dbReference>
<dbReference type="InterPro" id="IPR017853">
    <property type="entry name" value="GH"/>
</dbReference>
<dbReference type="PANTHER" id="PTHR31451">
    <property type="match status" value="1"/>
</dbReference>
<dbReference type="eggNOG" id="ENOG502QS4Q">
    <property type="taxonomic scope" value="Eukaryota"/>
</dbReference>
<keyword evidence="6" id="KW-0378">Hydrolase</keyword>
<dbReference type="InterPro" id="IPR001547">
    <property type="entry name" value="Glyco_hydro_5"/>
</dbReference>
<evidence type="ECO:0000256" key="5">
    <source>
        <dbReference type="ARBA" id="ARBA00022525"/>
    </source>
</evidence>
<dbReference type="EC" id="3.2.1.78" evidence="4"/>
<dbReference type="GO" id="GO:0016985">
    <property type="term" value="F:mannan endo-1,4-beta-mannosidase activity"/>
    <property type="evidence" value="ECO:0007669"/>
    <property type="project" value="UniProtKB-EC"/>
</dbReference>
<evidence type="ECO:0000256" key="4">
    <source>
        <dbReference type="ARBA" id="ARBA00012706"/>
    </source>
</evidence>
<evidence type="ECO:0000256" key="6">
    <source>
        <dbReference type="ARBA" id="ARBA00022801"/>
    </source>
</evidence>
<dbReference type="GO" id="GO:0000272">
    <property type="term" value="P:polysaccharide catabolic process"/>
    <property type="evidence" value="ECO:0007669"/>
    <property type="project" value="InterPro"/>
</dbReference>
<dbReference type="GO" id="GO:0005576">
    <property type="term" value="C:extracellular region"/>
    <property type="evidence" value="ECO:0007669"/>
    <property type="project" value="UniProtKB-SubCell"/>
</dbReference>
<keyword evidence="7" id="KW-0326">Glycosidase</keyword>
<evidence type="ECO:0000313" key="10">
    <source>
        <dbReference type="EMBL" id="EXC25069.1"/>
    </source>
</evidence>
<name>W9ST09_9ROSA</name>
<comment type="similarity">
    <text evidence="3">Belongs to the glycosyl hydrolase 5 (cellulase A) family.</text>
</comment>
<evidence type="ECO:0000256" key="1">
    <source>
        <dbReference type="ARBA" id="ARBA00001678"/>
    </source>
</evidence>
<accession>W9ST09</accession>
<dbReference type="Gene3D" id="3.20.20.80">
    <property type="entry name" value="Glycosidases"/>
    <property type="match status" value="1"/>
</dbReference>
<gene>
    <name evidence="10" type="ORF">L484_021941</name>
</gene>
<dbReference type="PANTHER" id="PTHR31451:SF60">
    <property type="entry name" value="MANNAN ENDO-1,4-BETA-MANNOSIDASE 1"/>
    <property type="match status" value="1"/>
</dbReference>
<dbReference type="SUPFAM" id="SSF51445">
    <property type="entry name" value="(Trans)glycosidases"/>
    <property type="match status" value="1"/>
</dbReference>
<sequence length="420" mass="47230">MKKEQWGVVLFSLLSFHQVFAEDGFVKTRGVQLVLNGYPFYANGFNAYWLMYIASDPSQRDKVSSAFQEAKNHGLSIARTWAFSDGGYMPLQYSPGSYNEKVFQGLDFVVSEARKYGIKLVLSFVNNYENFGGKKQYVEWARNQGQSISSDDDFFSNPVVKQFYKNHIKTVLTRTNTLTGVAYKDEPAIMAWGLMNEPRCQSDPSGNTIQAWITEMASYVKSIDGNHLLEAGLEGFYGASKQQTNPNFQVGTDFIANNQIPGIDFATVHSYPDQWLSSSSSESQQAFLKTWLQEHIQDAQDVLHKPVLFAEFGKSGANQRDEVFNTVYSAIYSSASAGGSAVGGLFWQLLSQGMDSFRDGYEVILTESSSTVALIAQESQKLNHIRKMFARLRNLDKLKRAKDVRSAQWRAMNKDVDSKN</sequence>
<dbReference type="KEGG" id="mnt:21404778"/>
<dbReference type="AlphaFoldDB" id="W9ST09"/>
<feature type="domain" description="Glycoside hydrolase family 5" evidence="9">
    <location>
        <begin position="25"/>
        <end position="348"/>
    </location>
</feature>
<feature type="signal peptide" evidence="8">
    <location>
        <begin position="1"/>
        <end position="21"/>
    </location>
</feature>
<dbReference type="Pfam" id="PF26410">
    <property type="entry name" value="GH5_mannosidase"/>
    <property type="match status" value="1"/>
</dbReference>